<dbReference type="AlphaFoldDB" id="A0A2C9VZX7"/>
<reference evidence="1" key="1">
    <citation type="submission" date="2016-02" db="EMBL/GenBank/DDBJ databases">
        <title>WGS assembly of Manihot esculenta.</title>
        <authorList>
            <person name="Bredeson J.V."/>
            <person name="Prochnik S.E."/>
            <person name="Lyons J.B."/>
            <person name="Schmutz J."/>
            <person name="Grimwood J."/>
            <person name="Vrebalov J."/>
            <person name="Bart R.S."/>
            <person name="Amuge T."/>
            <person name="Ferguson M.E."/>
            <person name="Green R."/>
            <person name="Putnam N."/>
            <person name="Stites J."/>
            <person name="Rounsley S."/>
            <person name="Rokhsar D.S."/>
        </authorList>
    </citation>
    <scope>NUCLEOTIDE SEQUENCE [LARGE SCALE GENOMIC DNA]</scope>
    <source>
        <tissue evidence="1">Leaf</tissue>
    </source>
</reference>
<protein>
    <submittedName>
        <fullName evidence="1">Uncharacterized protein</fullName>
    </submittedName>
</protein>
<dbReference type="EMBL" id="CM004390">
    <property type="protein sequence ID" value="OAY52134.1"/>
    <property type="molecule type" value="Genomic_DNA"/>
</dbReference>
<gene>
    <name evidence="1" type="ORF">MANES_04G060500</name>
</gene>
<accession>A0A2C9VZX7</accession>
<proteinExistence type="predicted"/>
<name>A0A2C9VZX7_MANES</name>
<organism evidence="1">
    <name type="scientific">Manihot esculenta</name>
    <name type="common">Cassava</name>
    <name type="synonym">Jatropha manihot</name>
    <dbReference type="NCBI Taxonomy" id="3983"/>
    <lineage>
        <taxon>Eukaryota</taxon>
        <taxon>Viridiplantae</taxon>
        <taxon>Streptophyta</taxon>
        <taxon>Embryophyta</taxon>
        <taxon>Tracheophyta</taxon>
        <taxon>Spermatophyta</taxon>
        <taxon>Magnoliopsida</taxon>
        <taxon>eudicotyledons</taxon>
        <taxon>Gunneridae</taxon>
        <taxon>Pentapetalae</taxon>
        <taxon>rosids</taxon>
        <taxon>fabids</taxon>
        <taxon>Malpighiales</taxon>
        <taxon>Euphorbiaceae</taxon>
        <taxon>Crotonoideae</taxon>
        <taxon>Manihoteae</taxon>
        <taxon>Manihot</taxon>
    </lineage>
</organism>
<sequence>MSHTPHFVFTNTCGPNSGHKLKRLFTLSQSSLSLLELLSCSVPVEAISNGQFTTGKMGKKNSPVFHSLEGNKH</sequence>
<evidence type="ECO:0000313" key="1">
    <source>
        <dbReference type="EMBL" id="OAY52134.1"/>
    </source>
</evidence>